<gene>
    <name evidence="1" type="ORF">S01H1_38789</name>
</gene>
<protein>
    <submittedName>
        <fullName evidence="1">Uncharacterized protein</fullName>
    </submittedName>
</protein>
<sequence>MNLAEKDKNMIARIRLNQSGFFVFMDGGIYTNIGDSFRADVIDRRAMAQSIKKDFIVYETTSLVFGKIAARAHIKDSGCMFGIEYLLWLPSQNQFARYFVSHKNKPIPINCTFTFRSELIIVRTFEHYKLVVER</sequence>
<name>X0W545_9ZZZZ</name>
<comment type="caution">
    <text evidence="1">The sequence shown here is derived from an EMBL/GenBank/DDBJ whole genome shotgun (WGS) entry which is preliminary data.</text>
</comment>
<reference evidence="1" key="1">
    <citation type="journal article" date="2014" name="Front. Microbiol.">
        <title>High frequency of phylogenetically diverse reductive dehalogenase-homologous genes in deep subseafloor sedimentary metagenomes.</title>
        <authorList>
            <person name="Kawai M."/>
            <person name="Futagami T."/>
            <person name="Toyoda A."/>
            <person name="Takaki Y."/>
            <person name="Nishi S."/>
            <person name="Hori S."/>
            <person name="Arai W."/>
            <person name="Tsubouchi T."/>
            <person name="Morono Y."/>
            <person name="Uchiyama I."/>
            <person name="Ito T."/>
            <person name="Fujiyama A."/>
            <person name="Inagaki F."/>
            <person name="Takami H."/>
        </authorList>
    </citation>
    <scope>NUCLEOTIDE SEQUENCE</scope>
    <source>
        <strain evidence="1">Expedition CK06-06</strain>
    </source>
</reference>
<evidence type="ECO:0000313" key="1">
    <source>
        <dbReference type="EMBL" id="GAG07836.1"/>
    </source>
</evidence>
<accession>X0W545</accession>
<dbReference type="EMBL" id="BARS01024433">
    <property type="protein sequence ID" value="GAG07836.1"/>
    <property type="molecule type" value="Genomic_DNA"/>
</dbReference>
<proteinExistence type="predicted"/>
<organism evidence="1">
    <name type="scientific">marine sediment metagenome</name>
    <dbReference type="NCBI Taxonomy" id="412755"/>
    <lineage>
        <taxon>unclassified sequences</taxon>
        <taxon>metagenomes</taxon>
        <taxon>ecological metagenomes</taxon>
    </lineage>
</organism>
<dbReference type="AlphaFoldDB" id="X0W545"/>